<accession>A0A075FU27</accession>
<evidence type="ECO:0000256" key="1">
    <source>
        <dbReference type="SAM" id="Phobius"/>
    </source>
</evidence>
<feature type="transmembrane region" description="Helical" evidence="1">
    <location>
        <begin position="146"/>
        <end position="169"/>
    </location>
</feature>
<organism evidence="2">
    <name type="scientific">uncultured marine group II/III euryarchaeote AD1000_59_C09</name>
    <dbReference type="NCBI Taxonomy" id="1457791"/>
    <lineage>
        <taxon>Archaea</taxon>
        <taxon>Methanobacteriati</taxon>
        <taxon>Methanobacteriota</taxon>
        <taxon>environmental samples</taxon>
    </lineage>
</organism>
<protein>
    <submittedName>
        <fullName evidence="2">Uncharacterized protein</fullName>
    </submittedName>
</protein>
<dbReference type="EMBL" id="KF900443">
    <property type="protein sequence ID" value="AIE95170.1"/>
    <property type="molecule type" value="Genomic_DNA"/>
</dbReference>
<keyword evidence="1" id="KW-0812">Transmembrane</keyword>
<name>A0A075FU27_9EURY</name>
<proteinExistence type="predicted"/>
<sequence>MYPFRKGLLVVLAICLFLPLSQAEDSVYRVDGLPDNLHFVTGESYEITLTAGNYSAISAVNITVTNGTLSETTEFTADVHQLVLSSSDDGWTFNWQAPEESFELGEGEAELSIIFEDQDGGIWSSYNSVLRPPEIDAHDEPRVPQWALSMAWTGASLTVILTVIGAIVLRRDRLT</sequence>
<evidence type="ECO:0000313" key="2">
    <source>
        <dbReference type="EMBL" id="AIE95170.1"/>
    </source>
</evidence>
<dbReference type="AlphaFoldDB" id="A0A075FU27"/>
<keyword evidence="1" id="KW-0472">Membrane</keyword>
<reference evidence="2" key="1">
    <citation type="journal article" date="2014" name="Genome Biol. Evol.">
        <title>Pangenome evidence for extensive interdomain horizontal transfer affecting lineage core and shell genes in uncultured planktonic thaumarchaeota and euryarchaeota.</title>
        <authorList>
            <person name="Deschamps P."/>
            <person name="Zivanovic Y."/>
            <person name="Moreira D."/>
            <person name="Rodriguez-Valera F."/>
            <person name="Lopez-Garcia P."/>
        </authorList>
    </citation>
    <scope>NUCLEOTIDE SEQUENCE</scope>
</reference>
<keyword evidence="1" id="KW-1133">Transmembrane helix</keyword>